<protein>
    <submittedName>
        <fullName evidence="2">O-methyltransferase</fullName>
    </submittedName>
</protein>
<gene>
    <name evidence="2" type="ORF">IV88_GL001458</name>
</gene>
<dbReference type="GO" id="GO:0032259">
    <property type="term" value="P:methylation"/>
    <property type="evidence" value="ECO:0007669"/>
    <property type="project" value="UniProtKB-KW"/>
</dbReference>
<dbReference type="SUPFAM" id="SSF53335">
    <property type="entry name" value="S-adenosyl-L-methionine-dependent methyltransferases"/>
    <property type="match status" value="1"/>
</dbReference>
<proteinExistence type="predicted"/>
<evidence type="ECO:0000313" key="3">
    <source>
        <dbReference type="Proteomes" id="UP000051249"/>
    </source>
</evidence>
<keyword evidence="3" id="KW-1185">Reference proteome</keyword>
<feature type="domain" description="Methyltransferase small" evidence="1">
    <location>
        <begin position="24"/>
        <end position="167"/>
    </location>
</feature>
<name>A0A0R2N5J6_9LACO</name>
<reference evidence="2 3" key="1">
    <citation type="journal article" date="2015" name="Genome Announc.">
        <title>Expanding the biotechnology potential of lactobacilli through comparative genomics of 213 strains and associated genera.</title>
        <authorList>
            <person name="Sun Z."/>
            <person name="Harris H.M."/>
            <person name="McCann A."/>
            <person name="Guo C."/>
            <person name="Argimon S."/>
            <person name="Zhang W."/>
            <person name="Yang X."/>
            <person name="Jeffery I.B."/>
            <person name="Cooney J.C."/>
            <person name="Kagawa T.F."/>
            <person name="Liu W."/>
            <person name="Song Y."/>
            <person name="Salvetti E."/>
            <person name="Wrobel A."/>
            <person name="Rasinkangas P."/>
            <person name="Parkhill J."/>
            <person name="Rea M.C."/>
            <person name="O'Sullivan O."/>
            <person name="Ritari J."/>
            <person name="Douillard F.P."/>
            <person name="Paul Ross R."/>
            <person name="Yang R."/>
            <person name="Briner A.E."/>
            <person name="Felis G.E."/>
            <person name="de Vos W.M."/>
            <person name="Barrangou R."/>
            <person name="Klaenhammer T.R."/>
            <person name="Caufield P.W."/>
            <person name="Cui Y."/>
            <person name="Zhang H."/>
            <person name="O'Toole P.W."/>
        </authorList>
    </citation>
    <scope>NUCLEOTIDE SEQUENCE [LARGE SCALE GENOMIC DNA]</scope>
    <source>
        <strain evidence="2 3">DSM 23026</strain>
    </source>
</reference>
<dbReference type="Pfam" id="PF05175">
    <property type="entry name" value="MTS"/>
    <property type="match status" value="1"/>
</dbReference>
<dbReference type="Gene3D" id="3.40.50.150">
    <property type="entry name" value="Vaccinia Virus protein VP39"/>
    <property type="match status" value="1"/>
</dbReference>
<accession>A0A0R2N5J6</accession>
<dbReference type="EMBL" id="JQCQ01000052">
    <property type="protein sequence ID" value="KRO21112.1"/>
    <property type="molecule type" value="Genomic_DNA"/>
</dbReference>
<keyword evidence="2" id="KW-0489">Methyltransferase</keyword>
<dbReference type="PANTHER" id="PTHR47739:SF1">
    <property type="entry name" value="TRNA1(VAL) (ADENINE(37)-N6)-METHYLTRANSFERASE"/>
    <property type="match status" value="1"/>
</dbReference>
<dbReference type="PATRIC" id="fig|480391.4.peg.1482"/>
<dbReference type="OrthoDB" id="9777257at2"/>
<keyword evidence="2" id="KW-0808">Transferase</keyword>
<comment type="caution">
    <text evidence="2">The sequence shown here is derived from an EMBL/GenBank/DDBJ whole genome shotgun (WGS) entry which is preliminary data.</text>
</comment>
<dbReference type="InterPro" id="IPR050210">
    <property type="entry name" value="tRNA_Adenine-N(6)_MTase"/>
</dbReference>
<dbReference type="CDD" id="cd02440">
    <property type="entry name" value="AdoMet_MTases"/>
    <property type="match status" value="1"/>
</dbReference>
<evidence type="ECO:0000313" key="2">
    <source>
        <dbReference type="EMBL" id="KRO21112.1"/>
    </source>
</evidence>
<dbReference type="PROSITE" id="PS00092">
    <property type="entry name" value="N6_MTASE"/>
    <property type="match status" value="1"/>
</dbReference>
<dbReference type="PANTHER" id="PTHR47739">
    <property type="entry name" value="TRNA1(VAL) (ADENINE(37)-N6)-METHYLTRANSFERASE"/>
    <property type="match status" value="1"/>
</dbReference>
<dbReference type="GO" id="GO:0003676">
    <property type="term" value="F:nucleic acid binding"/>
    <property type="evidence" value="ECO:0007669"/>
    <property type="project" value="InterPro"/>
</dbReference>
<organism evidence="2 3">
    <name type="scientific">Pediococcus argentinicus</name>
    <dbReference type="NCBI Taxonomy" id="480391"/>
    <lineage>
        <taxon>Bacteria</taxon>
        <taxon>Bacillati</taxon>
        <taxon>Bacillota</taxon>
        <taxon>Bacilli</taxon>
        <taxon>Lactobacillales</taxon>
        <taxon>Lactobacillaceae</taxon>
        <taxon>Pediococcus</taxon>
    </lineage>
</organism>
<dbReference type="InterPro" id="IPR002052">
    <property type="entry name" value="DNA_methylase_N6_adenine_CS"/>
</dbReference>
<dbReference type="GO" id="GO:0008170">
    <property type="term" value="F:N-methyltransferase activity"/>
    <property type="evidence" value="ECO:0007669"/>
    <property type="project" value="UniProtKB-ARBA"/>
</dbReference>
<dbReference type="GO" id="GO:0008757">
    <property type="term" value="F:S-adenosylmethionine-dependent methyltransferase activity"/>
    <property type="evidence" value="ECO:0007669"/>
    <property type="project" value="UniProtKB-ARBA"/>
</dbReference>
<dbReference type="AlphaFoldDB" id="A0A0R2N5J6"/>
<dbReference type="InterPro" id="IPR029063">
    <property type="entry name" value="SAM-dependent_MTases_sf"/>
</dbReference>
<dbReference type="RefSeq" id="WP_057800486.1">
    <property type="nucleotide sequence ID" value="NZ_BJZZ01000056.1"/>
</dbReference>
<sequence length="252" mass="28233">MNNKSLLKNNERIDQLFSEGVEIIQSAEVFSFSIDAVLLANFAEVKKSQNTNIVDLCAGNGAVGLFVSHRTQGHISMVEIQPRLADMAERSVKLNHLEKQINVFNQDLNNSEKVIAPDSIDAVLCNPPYFKVSEKSIKNPNSYLAIARHELKTDLESVLTVSSRLLKMNGKLFLVHRPDRLGEILNMMEKTRLSPKRIQFAYGHDEEEANVVLIEAIKDGKSGGVRIMPPIIEYEGSEYSEEMKAMLYGNPS</sequence>
<dbReference type="Proteomes" id="UP000051249">
    <property type="component" value="Unassembled WGS sequence"/>
</dbReference>
<dbReference type="InterPro" id="IPR007848">
    <property type="entry name" value="Small_mtfrase_dom"/>
</dbReference>
<evidence type="ECO:0000259" key="1">
    <source>
        <dbReference type="Pfam" id="PF05175"/>
    </source>
</evidence>